<dbReference type="CDD" id="cd00498">
    <property type="entry name" value="Hsp33"/>
    <property type="match status" value="1"/>
</dbReference>
<evidence type="ECO:0000256" key="4">
    <source>
        <dbReference type="ARBA" id="ARBA00023186"/>
    </source>
</evidence>
<dbReference type="InterPro" id="IPR000397">
    <property type="entry name" value="Heat_shock_Hsp33"/>
</dbReference>
<feature type="compositionally biased region" description="Low complexity" evidence="6">
    <location>
        <begin position="17"/>
        <end position="32"/>
    </location>
</feature>
<dbReference type="GO" id="GO:0044183">
    <property type="term" value="F:protein folding chaperone"/>
    <property type="evidence" value="ECO:0007669"/>
    <property type="project" value="TreeGrafter"/>
</dbReference>
<keyword evidence="7" id="KW-0346">Stress response</keyword>
<dbReference type="STRING" id="1764295.A0A5B8MJI4"/>
<keyword evidence="8" id="KW-1185">Reference proteome</keyword>
<name>A0A5B8MJI4_9CHLO</name>
<dbReference type="GO" id="GO:0042026">
    <property type="term" value="P:protein refolding"/>
    <property type="evidence" value="ECO:0007669"/>
    <property type="project" value="TreeGrafter"/>
</dbReference>
<accession>A0A5B8MJI4</accession>
<evidence type="ECO:0000256" key="6">
    <source>
        <dbReference type="SAM" id="MobiDB-lite"/>
    </source>
</evidence>
<protein>
    <submittedName>
        <fullName evidence="7">Heat shock protein Hsp33</fullName>
    </submittedName>
</protein>
<feature type="region of interest" description="Disordered" evidence="6">
    <location>
        <begin position="1"/>
        <end position="41"/>
    </location>
</feature>
<evidence type="ECO:0000313" key="7">
    <source>
        <dbReference type="EMBL" id="QDZ20244.1"/>
    </source>
</evidence>
<evidence type="ECO:0000256" key="2">
    <source>
        <dbReference type="ARBA" id="ARBA00022833"/>
    </source>
</evidence>
<dbReference type="InterPro" id="IPR016153">
    <property type="entry name" value="Heat_shock_Hsp33_N"/>
</dbReference>
<dbReference type="Proteomes" id="UP000316726">
    <property type="component" value="Chromosome 4"/>
</dbReference>
<evidence type="ECO:0000313" key="8">
    <source>
        <dbReference type="Proteomes" id="UP000316726"/>
    </source>
</evidence>
<keyword evidence="1" id="KW-0963">Cytoplasm</keyword>
<dbReference type="SUPFAM" id="SSF118352">
    <property type="entry name" value="HSP33 redox switch-like"/>
    <property type="match status" value="1"/>
</dbReference>
<organism evidence="7 8">
    <name type="scientific">Chloropicon primus</name>
    <dbReference type="NCBI Taxonomy" id="1764295"/>
    <lineage>
        <taxon>Eukaryota</taxon>
        <taxon>Viridiplantae</taxon>
        <taxon>Chlorophyta</taxon>
        <taxon>Chloropicophyceae</taxon>
        <taxon>Chloropicales</taxon>
        <taxon>Chloropicaceae</taxon>
        <taxon>Chloropicon</taxon>
    </lineage>
</organism>
<evidence type="ECO:0000256" key="1">
    <source>
        <dbReference type="ARBA" id="ARBA00022490"/>
    </source>
</evidence>
<keyword evidence="2" id="KW-0862">Zinc</keyword>
<dbReference type="PANTHER" id="PTHR30111">
    <property type="entry name" value="33 KDA CHAPERONIN"/>
    <property type="match status" value="1"/>
</dbReference>
<keyword evidence="3" id="KW-1015">Disulfide bond</keyword>
<dbReference type="OrthoDB" id="10264121at2759"/>
<keyword evidence="4" id="KW-0143">Chaperone</keyword>
<dbReference type="EMBL" id="CP031037">
    <property type="protein sequence ID" value="QDZ20244.1"/>
    <property type="molecule type" value="Genomic_DNA"/>
</dbReference>
<gene>
    <name evidence="7" type="ORF">A3770_04p27620</name>
</gene>
<dbReference type="GO" id="GO:0051082">
    <property type="term" value="F:unfolded protein binding"/>
    <property type="evidence" value="ECO:0007669"/>
    <property type="project" value="InterPro"/>
</dbReference>
<dbReference type="PANTHER" id="PTHR30111:SF1">
    <property type="entry name" value="33 KDA CHAPERONIN"/>
    <property type="match status" value="1"/>
</dbReference>
<dbReference type="Pfam" id="PF01430">
    <property type="entry name" value="HSP33"/>
    <property type="match status" value="1"/>
</dbReference>
<dbReference type="Gene3D" id="3.90.1280.10">
    <property type="entry name" value="HSP33 redox switch-like"/>
    <property type="match status" value="1"/>
</dbReference>
<dbReference type="GO" id="GO:0005737">
    <property type="term" value="C:cytoplasm"/>
    <property type="evidence" value="ECO:0007669"/>
    <property type="project" value="InterPro"/>
</dbReference>
<dbReference type="AlphaFoldDB" id="A0A5B8MJI4"/>
<reference evidence="7 8" key="1">
    <citation type="submission" date="2018-07" db="EMBL/GenBank/DDBJ databases">
        <title>The complete nuclear genome of the prasinophyte Chloropicon primus (CCMP1205).</title>
        <authorList>
            <person name="Pombert J.-F."/>
            <person name="Otis C."/>
            <person name="Turmel M."/>
            <person name="Lemieux C."/>
        </authorList>
    </citation>
    <scope>NUCLEOTIDE SEQUENCE [LARGE SCALE GENOMIC DNA]</scope>
    <source>
        <strain evidence="7 8">CCMP1205</strain>
    </source>
</reference>
<evidence type="ECO:0000256" key="3">
    <source>
        <dbReference type="ARBA" id="ARBA00023157"/>
    </source>
</evidence>
<dbReference type="Gene3D" id="3.55.30.10">
    <property type="entry name" value="Hsp33 domain"/>
    <property type="match status" value="1"/>
</dbReference>
<sequence length="369" mass="40122">MAVAGTRARGLARRPGTRPGTRPGPRRGNANNTRKDGRKATTALAWGRGRCWRKEARGRGKEGVVRATAEAEAEVFHYLGQDFVLWVVDATGLVERARKLHNTTSTATQALGRVLMGTLLIGESKETSDSVQITFKGNGPLGQIMAIAEKGFVKGRLDVRRVEGDLTEGGSHSVGKAVGRQGVVTVVRKSKALQQYTGEQQMGITELVNGEVAEDLTNYLAESEQINSAMGLGLVVSSDLSVRKAGGYLLQMLPGAAEETLDKLEENIKAMPPVSELMSDGKTQEDVASLISRDLGLVDLVFRKDHSYGPCNTADLRERMVNTLKLLSVTEVRDILREQNKVEMCCEFCAERIQFSEEDLVHEGVLGGR</sequence>
<evidence type="ECO:0000256" key="5">
    <source>
        <dbReference type="ARBA" id="ARBA00023284"/>
    </source>
</evidence>
<dbReference type="InterPro" id="IPR016154">
    <property type="entry name" value="Heat_shock_Hsp33_C"/>
</dbReference>
<dbReference type="SUPFAM" id="SSF64397">
    <property type="entry name" value="Hsp33 domain"/>
    <property type="match status" value="1"/>
</dbReference>
<keyword evidence="5" id="KW-0676">Redox-active center</keyword>
<proteinExistence type="predicted"/>